<keyword evidence="1" id="KW-0812">Transmembrane</keyword>
<reference evidence="2" key="1">
    <citation type="submission" date="2018-12" db="EMBL/GenBank/DDBJ databases">
        <title>Novel natural products biosynthetic potential of the class Ktedonobacteria.</title>
        <authorList>
            <person name="Zheng Y."/>
            <person name="Saitou A."/>
            <person name="Wang C.M."/>
            <person name="Toyoda A."/>
            <person name="Minakuchi Y."/>
            <person name="Sekiguchi Y."/>
            <person name="Ueda K."/>
            <person name="Takano H."/>
            <person name="Sakai Y."/>
            <person name="Yokota A."/>
            <person name="Yabe S."/>
        </authorList>
    </citation>
    <scope>NUCLEOTIDE SEQUENCE</scope>
    <source>
        <strain evidence="2">COM3</strain>
    </source>
</reference>
<sequence>MEQLNTDQVTATPSRSSERKRFDWLYFLPILGIIWVLFLTVAVVFQLPIGGVVDPVMTFMIVIFFLFVGVMYWAFYPKSNR</sequence>
<accession>A0A455T1T0</accession>
<keyword evidence="1" id="KW-1133">Transmembrane helix</keyword>
<evidence type="ECO:0000313" key="2">
    <source>
        <dbReference type="EMBL" id="BBH91334.1"/>
    </source>
</evidence>
<feature type="transmembrane region" description="Helical" evidence="1">
    <location>
        <begin position="55"/>
        <end position="75"/>
    </location>
</feature>
<feature type="transmembrane region" description="Helical" evidence="1">
    <location>
        <begin position="24"/>
        <end position="49"/>
    </location>
</feature>
<dbReference type="AlphaFoldDB" id="A0A455T1T0"/>
<gene>
    <name evidence="2" type="ORF">KTC_60850</name>
</gene>
<keyword evidence="1" id="KW-0472">Membrane</keyword>
<organism evidence="2">
    <name type="scientific">Thermosporothrix sp. COM3</name>
    <dbReference type="NCBI Taxonomy" id="2490863"/>
    <lineage>
        <taxon>Bacteria</taxon>
        <taxon>Bacillati</taxon>
        <taxon>Chloroflexota</taxon>
        <taxon>Ktedonobacteria</taxon>
        <taxon>Ktedonobacterales</taxon>
        <taxon>Thermosporotrichaceae</taxon>
        <taxon>Thermosporothrix</taxon>
    </lineage>
</organism>
<dbReference type="EMBL" id="AP019376">
    <property type="protein sequence ID" value="BBH91334.1"/>
    <property type="molecule type" value="Genomic_DNA"/>
</dbReference>
<name>A0A455T1T0_9CHLR</name>
<protein>
    <submittedName>
        <fullName evidence="2">Uncharacterized protein</fullName>
    </submittedName>
</protein>
<proteinExistence type="predicted"/>
<evidence type="ECO:0000256" key="1">
    <source>
        <dbReference type="SAM" id="Phobius"/>
    </source>
</evidence>